<evidence type="ECO:0000256" key="1">
    <source>
        <dbReference type="SAM" id="MobiDB-lite"/>
    </source>
</evidence>
<accession>A0A9P8V1I4</accession>
<dbReference type="GO" id="GO:0005737">
    <property type="term" value="C:cytoplasm"/>
    <property type="evidence" value="ECO:0007669"/>
    <property type="project" value="TreeGrafter"/>
</dbReference>
<reference evidence="2" key="1">
    <citation type="journal article" date="2021" name="Nat. Commun.">
        <title>Genetic determinants of endophytism in the Arabidopsis root mycobiome.</title>
        <authorList>
            <person name="Mesny F."/>
            <person name="Miyauchi S."/>
            <person name="Thiergart T."/>
            <person name="Pickel B."/>
            <person name="Atanasova L."/>
            <person name="Karlsson M."/>
            <person name="Huettel B."/>
            <person name="Barry K.W."/>
            <person name="Haridas S."/>
            <person name="Chen C."/>
            <person name="Bauer D."/>
            <person name="Andreopoulos W."/>
            <person name="Pangilinan J."/>
            <person name="LaButti K."/>
            <person name="Riley R."/>
            <person name="Lipzen A."/>
            <person name="Clum A."/>
            <person name="Drula E."/>
            <person name="Henrissat B."/>
            <person name="Kohler A."/>
            <person name="Grigoriev I.V."/>
            <person name="Martin F.M."/>
            <person name="Hacquard S."/>
        </authorList>
    </citation>
    <scope>NUCLEOTIDE SEQUENCE</scope>
    <source>
        <strain evidence="2">MPI-SDFR-AT-0117</strain>
    </source>
</reference>
<comment type="caution">
    <text evidence="2">The sequence shown here is derived from an EMBL/GenBank/DDBJ whole genome shotgun (WGS) entry which is preliminary data.</text>
</comment>
<sequence length="663" mass="73855">MGHTATLHHAPSTSSASTTTATTTTTSTDHQGPLPRYIMDRPDLLRRPSTPDKHGRSSFSSIREESCGPAQTFTSSKVSSYIQDNEDAILDSDESPSPPALDNMTTEVMTEVQFLPPVTQPGSRLHGNWFPSDNFRGWKQINVKGKTASRSFGDLQALHMAWSTPPAPKKEKNRFAHGHAPIEKLPIEILGSIIELLVLDVPPLNGATRRNVDLMSLLLTSRTMHGATLNALYRKITIPHSKVFRKFLTNISEHRALGTMVRRLDFSHFNNATLFATVSERRTTRNLTSETLLQCLALTPHLQEFLAMEHIDDDLDTDVLRKLFVGLPRLQALDFAGCTSPAFKASFSAALASELPDTLPITRLSFHKCLTLPSSVFEELLPRLPGLTHLDLAQTKVTDKALLSIPHTARITHLNIAKCTLLTAEGVIKFLSTHPAVMHTLVYLSVATDARSSQLFTEEDVSALIPVLPKTLRSLSLKGSQMTQAHIELLRPLTKYLEELAIGRQIDVMGASKLFLPAEKVEDPEKKEQDADAMDIDEEPVEEEEPASLRYLDLSDLWGNELDLIALFSKKCCLLRGESVPLEVIEVSEQSFKSLSRNKALHQIGWSLQEIGSRCWMVRIQKDGDRGHRWWKMGADHWGMRKIPVARADVGGMYGSFMFGRKL</sequence>
<feature type="compositionally biased region" description="Low complexity" evidence="1">
    <location>
        <begin position="1"/>
        <end position="28"/>
    </location>
</feature>
<evidence type="ECO:0000313" key="2">
    <source>
        <dbReference type="EMBL" id="KAH6666480.1"/>
    </source>
</evidence>
<proteinExistence type="predicted"/>
<feature type="compositionally biased region" description="Acidic residues" evidence="1">
    <location>
        <begin position="531"/>
        <end position="540"/>
    </location>
</feature>
<dbReference type="OrthoDB" id="9994419at2759"/>
<protein>
    <submittedName>
        <fullName evidence="2">F-box protein</fullName>
    </submittedName>
</protein>
<dbReference type="InterPro" id="IPR032675">
    <property type="entry name" value="LRR_dom_sf"/>
</dbReference>
<feature type="compositionally biased region" description="Basic and acidic residues" evidence="1">
    <location>
        <begin position="521"/>
        <end position="530"/>
    </location>
</feature>
<organism evidence="2 3">
    <name type="scientific">Plectosphaerella plurivora</name>
    <dbReference type="NCBI Taxonomy" id="936078"/>
    <lineage>
        <taxon>Eukaryota</taxon>
        <taxon>Fungi</taxon>
        <taxon>Dikarya</taxon>
        <taxon>Ascomycota</taxon>
        <taxon>Pezizomycotina</taxon>
        <taxon>Sordariomycetes</taxon>
        <taxon>Hypocreomycetidae</taxon>
        <taxon>Glomerellales</taxon>
        <taxon>Plectosphaerellaceae</taxon>
        <taxon>Plectosphaerella</taxon>
    </lineage>
</organism>
<gene>
    <name evidence="2" type="ORF">F5X68DRAFT_225357</name>
</gene>
<feature type="compositionally biased region" description="Polar residues" evidence="1">
    <location>
        <begin position="69"/>
        <end position="78"/>
    </location>
</feature>
<dbReference type="EMBL" id="JAGSXJ010000036">
    <property type="protein sequence ID" value="KAH6666480.1"/>
    <property type="molecule type" value="Genomic_DNA"/>
</dbReference>
<name>A0A9P8V1I4_9PEZI</name>
<dbReference type="AlphaFoldDB" id="A0A9P8V1I4"/>
<dbReference type="PANTHER" id="PTHR13382">
    <property type="entry name" value="MITOCHONDRIAL ATP SYNTHASE COUPLING FACTOR B"/>
    <property type="match status" value="1"/>
</dbReference>
<dbReference type="InterPro" id="IPR050648">
    <property type="entry name" value="F-box_LRR-repeat"/>
</dbReference>
<dbReference type="Gene3D" id="3.80.10.10">
    <property type="entry name" value="Ribonuclease Inhibitor"/>
    <property type="match status" value="1"/>
</dbReference>
<dbReference type="PANTHER" id="PTHR13382:SF7">
    <property type="entry name" value="LEUCINE-RICH REPEAT-CONTAINING PROTEIN"/>
    <property type="match status" value="1"/>
</dbReference>
<feature type="region of interest" description="Disordered" evidence="1">
    <location>
        <begin position="1"/>
        <end position="78"/>
    </location>
</feature>
<feature type="compositionally biased region" description="Basic and acidic residues" evidence="1">
    <location>
        <begin position="38"/>
        <end position="55"/>
    </location>
</feature>
<keyword evidence="3" id="KW-1185">Reference proteome</keyword>
<feature type="region of interest" description="Disordered" evidence="1">
    <location>
        <begin position="521"/>
        <end position="540"/>
    </location>
</feature>
<dbReference type="Proteomes" id="UP000770015">
    <property type="component" value="Unassembled WGS sequence"/>
</dbReference>
<dbReference type="SUPFAM" id="SSF52047">
    <property type="entry name" value="RNI-like"/>
    <property type="match status" value="1"/>
</dbReference>
<evidence type="ECO:0000313" key="3">
    <source>
        <dbReference type="Proteomes" id="UP000770015"/>
    </source>
</evidence>